<dbReference type="PANTHER" id="PTHR30618:SF15">
    <property type="entry name" value="NICOTINAMIDE RIBOSIDE TRANSPORTER 1-RELATED"/>
    <property type="match status" value="1"/>
</dbReference>
<protein>
    <submittedName>
        <fullName evidence="7">DEBR0S5_11584g1_1</fullName>
    </submittedName>
</protein>
<sequence>MPVFYKVSSDMPDSYKDFKKSFIKKMKPFEVPHFGRHSLSVLKNPDLEPMPISRRLWGFWSYFGYWAVPNVSVFTYSIGSSLLSLGLNIQNTIGAITIGNILIILYTCFSAKPGSIFKIGYTVCQRMLFGIYGSALGIIIRIMLSIVYFASQSWLGGLGVVVMLSSWSKGYMDMKNTFSLSVPMTTRDFIAFLLFNIIEYFFFFIRPEKMGPLVNGSCFITLIAMFGVFGHELHKCYALTGGPGSMWYESNSVKSSEVGWTWLQAITIFYGAVSPNCTNMSDYSRFSKSPKQMYWGIILSIMLSGMLVPIMGMVTASNTQENYGEAIWLPTDVCLRWMKDNYSSGTRAASFFCGLAFASSQLTFNVLANGFAGGMDLSAVCPRYINIFRGAIITALVSWVCQPWTFYNTASAFNNTMASFGVVMSPIMGLLVSDFCFVRKKRVRVSNLFTLDKNGDFYFSHGVNWRSISCFFLAVIPGMPGLAATVNTNIHIPIGLMHYFQNSTVFSFFCPLILYYILCRIFPLKNAGTMDPEDYFDVMTEKELQKLDMRPFSGDPAVIESASSNMGSIEMEKVSAKVTVEAAV</sequence>
<evidence type="ECO:0000256" key="3">
    <source>
        <dbReference type="ARBA" id="ARBA00022692"/>
    </source>
</evidence>
<accession>A0A7D9D033</accession>
<keyword evidence="8" id="KW-1185">Reference proteome</keyword>
<feature type="transmembrane region" description="Helical" evidence="6">
    <location>
        <begin position="184"/>
        <end position="205"/>
    </location>
</feature>
<gene>
    <name evidence="7" type="primary">THI72</name>
    <name evidence="7" type="ORF">DEBR0S5_11584G</name>
</gene>
<name>A0A7D9D033_DEKBR</name>
<reference evidence="7 8" key="1">
    <citation type="submission" date="2019-07" db="EMBL/GenBank/DDBJ databases">
        <authorList>
            <person name="Friedrich A."/>
            <person name="Schacherer J."/>
        </authorList>
    </citation>
    <scope>NUCLEOTIDE SEQUENCE [LARGE SCALE GENOMIC DNA]</scope>
</reference>
<evidence type="ECO:0000256" key="4">
    <source>
        <dbReference type="ARBA" id="ARBA00022989"/>
    </source>
</evidence>
<keyword evidence="5 6" id="KW-0472">Membrane</keyword>
<feature type="transmembrane region" description="Helical" evidence="6">
    <location>
        <begin position="384"/>
        <end position="405"/>
    </location>
</feature>
<feature type="transmembrane region" description="Helical" evidence="6">
    <location>
        <begin position="91"/>
        <end position="109"/>
    </location>
</feature>
<evidence type="ECO:0000256" key="5">
    <source>
        <dbReference type="ARBA" id="ARBA00023136"/>
    </source>
</evidence>
<evidence type="ECO:0000313" key="8">
    <source>
        <dbReference type="Proteomes" id="UP000478008"/>
    </source>
</evidence>
<keyword evidence="3 6" id="KW-0812">Transmembrane</keyword>
<organism evidence="7 8">
    <name type="scientific">Dekkera bruxellensis</name>
    <name type="common">Brettanomyces custersii</name>
    <dbReference type="NCBI Taxonomy" id="5007"/>
    <lineage>
        <taxon>Eukaryota</taxon>
        <taxon>Fungi</taxon>
        <taxon>Dikarya</taxon>
        <taxon>Ascomycota</taxon>
        <taxon>Saccharomycotina</taxon>
        <taxon>Pichiomycetes</taxon>
        <taxon>Pichiales</taxon>
        <taxon>Pichiaceae</taxon>
        <taxon>Brettanomyces</taxon>
    </lineage>
</organism>
<feature type="transmembrane region" description="Helical" evidence="6">
    <location>
        <begin position="499"/>
        <end position="518"/>
    </location>
</feature>
<dbReference type="Proteomes" id="UP000478008">
    <property type="component" value="Unassembled WGS sequence"/>
</dbReference>
<evidence type="ECO:0000313" key="7">
    <source>
        <dbReference type="EMBL" id="VUG19771.1"/>
    </source>
</evidence>
<keyword evidence="4 6" id="KW-1133">Transmembrane helix</keyword>
<feature type="transmembrane region" description="Helical" evidence="6">
    <location>
        <begin position="417"/>
        <end position="437"/>
    </location>
</feature>
<dbReference type="AlphaFoldDB" id="A0A7D9D033"/>
<feature type="transmembrane region" description="Helical" evidence="6">
    <location>
        <begin position="129"/>
        <end position="148"/>
    </location>
</feature>
<dbReference type="CDD" id="cd11482">
    <property type="entry name" value="SLC-NCS1sbd_NRT1-like"/>
    <property type="match status" value="1"/>
</dbReference>
<dbReference type="InterPro" id="IPR001248">
    <property type="entry name" value="Pur-cyt_permease"/>
</dbReference>
<dbReference type="Pfam" id="PF02133">
    <property type="entry name" value="Transp_cyt_pur"/>
    <property type="match status" value="1"/>
</dbReference>
<dbReference type="Gene3D" id="1.10.4160.10">
    <property type="entry name" value="Hydantoin permease"/>
    <property type="match status" value="1"/>
</dbReference>
<feature type="transmembrane region" description="Helical" evidence="6">
    <location>
        <begin position="59"/>
        <end position="79"/>
    </location>
</feature>
<dbReference type="InterPro" id="IPR045225">
    <property type="entry name" value="Uracil/uridine/allantoin_perm"/>
</dbReference>
<proteinExistence type="inferred from homology"/>
<comment type="similarity">
    <text evidence="2">Belongs to the purine-cytosine permease (2.A.39) family.</text>
</comment>
<evidence type="ECO:0000256" key="2">
    <source>
        <dbReference type="ARBA" id="ARBA00008974"/>
    </source>
</evidence>
<comment type="subcellular location">
    <subcellularLocation>
        <location evidence="1">Membrane</location>
        <topology evidence="1">Multi-pass membrane protein</topology>
    </subcellularLocation>
</comment>
<evidence type="ECO:0000256" key="6">
    <source>
        <dbReference type="SAM" id="Phobius"/>
    </source>
</evidence>
<feature type="transmembrane region" description="Helical" evidence="6">
    <location>
        <begin position="348"/>
        <end position="372"/>
    </location>
</feature>
<dbReference type="GO" id="GO:0015205">
    <property type="term" value="F:nucleobase transmembrane transporter activity"/>
    <property type="evidence" value="ECO:0007669"/>
    <property type="project" value="TreeGrafter"/>
</dbReference>
<feature type="transmembrane region" description="Helical" evidence="6">
    <location>
        <begin position="458"/>
        <end position="479"/>
    </location>
</feature>
<dbReference type="EMBL" id="CABFWN010000005">
    <property type="protein sequence ID" value="VUG19771.1"/>
    <property type="molecule type" value="Genomic_DNA"/>
</dbReference>
<evidence type="ECO:0000256" key="1">
    <source>
        <dbReference type="ARBA" id="ARBA00004141"/>
    </source>
</evidence>
<feature type="transmembrane region" description="Helical" evidence="6">
    <location>
        <begin position="293"/>
        <end position="314"/>
    </location>
</feature>
<dbReference type="PANTHER" id="PTHR30618">
    <property type="entry name" value="NCS1 FAMILY PURINE/PYRIMIDINE TRANSPORTER"/>
    <property type="match status" value="1"/>
</dbReference>
<dbReference type="GO" id="GO:0005886">
    <property type="term" value="C:plasma membrane"/>
    <property type="evidence" value="ECO:0007669"/>
    <property type="project" value="TreeGrafter"/>
</dbReference>
<feature type="transmembrane region" description="Helical" evidence="6">
    <location>
        <begin position="211"/>
        <end position="229"/>
    </location>
</feature>